<dbReference type="AlphaFoldDB" id="A0A2M8Z3T8"/>
<keyword evidence="9 11" id="KW-0472">Membrane</keyword>
<evidence type="ECO:0000256" key="1">
    <source>
        <dbReference type="ARBA" id="ARBA00004167"/>
    </source>
</evidence>
<keyword evidence="6" id="KW-0133">Cell shape</keyword>
<dbReference type="GO" id="GO:0071555">
    <property type="term" value="P:cell wall organization"/>
    <property type="evidence" value="ECO:0007669"/>
    <property type="project" value="UniProtKB-KW"/>
</dbReference>
<comment type="subcellular location">
    <subcellularLocation>
        <location evidence="2">Cell membrane</location>
    </subcellularLocation>
    <subcellularLocation>
        <location evidence="1">Membrane</location>
        <topology evidence="1">Single-pass membrane protein</topology>
    </subcellularLocation>
</comment>
<dbReference type="Pfam" id="PF00905">
    <property type="entry name" value="Transpeptidase"/>
    <property type="match status" value="1"/>
</dbReference>
<evidence type="ECO:0000259" key="12">
    <source>
        <dbReference type="Pfam" id="PF00905"/>
    </source>
</evidence>
<keyword evidence="8 11" id="KW-1133">Transmembrane helix</keyword>
<reference evidence="14 15" key="1">
    <citation type="submission" date="2017-11" db="EMBL/GenBank/DDBJ databases">
        <title>Understudied soil microbes with underappreciated capabilities: Untangling the Clostridium saccharolyticum group.</title>
        <authorList>
            <person name="Leschine S."/>
        </authorList>
    </citation>
    <scope>NUCLEOTIDE SEQUENCE [LARGE SCALE GENOMIC DNA]</scope>
    <source>
        <strain evidence="14 15">18A</strain>
    </source>
</reference>
<dbReference type="EMBL" id="PGET01000001">
    <property type="protein sequence ID" value="PJJ28105.1"/>
    <property type="molecule type" value="Genomic_DNA"/>
</dbReference>
<proteinExistence type="inferred from homology"/>
<dbReference type="SUPFAM" id="SSF56601">
    <property type="entry name" value="beta-lactamase/transpeptidase-like"/>
    <property type="match status" value="1"/>
</dbReference>
<dbReference type="Proteomes" id="UP000231092">
    <property type="component" value="Unassembled WGS sequence"/>
</dbReference>
<dbReference type="GO" id="GO:0008360">
    <property type="term" value="P:regulation of cell shape"/>
    <property type="evidence" value="ECO:0007669"/>
    <property type="project" value="UniProtKB-KW"/>
</dbReference>
<dbReference type="InterPro" id="IPR012338">
    <property type="entry name" value="Beta-lactam/transpept-like"/>
</dbReference>
<dbReference type="GO" id="GO:0071972">
    <property type="term" value="F:peptidoglycan L,D-transpeptidase activity"/>
    <property type="evidence" value="ECO:0007669"/>
    <property type="project" value="TreeGrafter"/>
</dbReference>
<evidence type="ECO:0000256" key="9">
    <source>
        <dbReference type="ARBA" id="ARBA00023136"/>
    </source>
</evidence>
<dbReference type="Pfam" id="PF03717">
    <property type="entry name" value="PBP_dimer"/>
    <property type="match status" value="1"/>
</dbReference>
<evidence type="ECO:0000256" key="8">
    <source>
        <dbReference type="ARBA" id="ARBA00022989"/>
    </source>
</evidence>
<dbReference type="Gene3D" id="3.90.1310.10">
    <property type="entry name" value="Penicillin-binding protein 2a (Domain 2)"/>
    <property type="match status" value="1"/>
</dbReference>
<protein>
    <submittedName>
        <fullName evidence="14">Penicillin-binding protein 2</fullName>
    </submittedName>
</protein>
<sequence>MIRQLFSDLFDIIKDFLKKTISSRLFILGIICFFMYAGLINKLFNMQIVNGEEALNEYLQLTEQTITTAGTRGNIYDRNGKVLAYNKLAYSVTVQDTGAYKNANARNNMYLRLVQILEKHGETIQGKFEVAIDTNGDIVYTSSSESSRKRFLRDYYGLKKVEDLDDEKGAYPSNINARELFEKACKDNGLTDMKDQDGKPVPLTDQEALDIINIKYALRLMSYRKYEATTVASQVSDETVADILEHIGEMQGVNVEETTIRAYNDSISLAPVIGYTGKVPEDQLEGLQKRKDDYDINDIVGRTGIEYTMEHELQGTKGKKTIYKDSVGRVRETKDETDASAGNDVYLTLDADLQKGIYHLIEQSLAGVLIKTIVNGDFNTNGSTDGSNMKIPVKDAYYQLINNNVLSLKEMEGEDASETEKNIYRKYMSSQQQIFTNLNNELMSAHATPMKDLSEDLKAYMFYIYTYLSGPTVGIIKEDAIDTSSGEYQAWKADEISLRDYLYYGIANGWVDTTKLGTSSKYSNADDTFEALVAYALDKLKDDRNFTKKIYRYLINDDVITGQELCLALYDQGVLTDNGQDAADLRATGDAYTFLIKKLSSLEITPAQLALSPCNAGVVVTNDKTGEVLALVSYPGYDNNRIGDGTYFSQLQADMSLPLYNNATQTRKAPGSTFKPITAVAALEEHVVTMDETITCTGIYTDVEPPIKCWIYPGQHGPLNIVGGIGNSCNYLFADLGHRLSMDANGVYSPDQGLEVLRKYATMFGLDHKSGVEIAELDPQISKEAPERSAMGQGSHAYTNVQLSRYVSAIANRGTVFELSLLDKTTDSEGNLIQDYTPKISSHIDAAASTWDTVQQGMREVIANGSSKRLFTDLEVEIAAKTGTAQEARNKPNHAFFISYAPYDNPEICVTVNIPYGYSSSNAANIAKNVYKYYYGYTDLESIINAGALDAAKVNIRD</sequence>
<keyword evidence="10" id="KW-0961">Cell wall biogenesis/degradation</keyword>
<dbReference type="InterPro" id="IPR036138">
    <property type="entry name" value="PBP_dimer_sf"/>
</dbReference>
<dbReference type="PANTHER" id="PTHR30627:SF2">
    <property type="entry name" value="PEPTIDOGLYCAN D,D-TRANSPEPTIDASE MRDA"/>
    <property type="match status" value="1"/>
</dbReference>
<comment type="similarity">
    <text evidence="3">Belongs to the transpeptidase family.</text>
</comment>
<comment type="caution">
    <text evidence="14">The sequence shown here is derived from an EMBL/GenBank/DDBJ whole genome shotgun (WGS) entry which is preliminary data.</text>
</comment>
<accession>A0A2M8Z3T8</accession>
<dbReference type="GO" id="GO:0005886">
    <property type="term" value="C:plasma membrane"/>
    <property type="evidence" value="ECO:0007669"/>
    <property type="project" value="UniProtKB-SubCell"/>
</dbReference>
<dbReference type="InterPro" id="IPR005311">
    <property type="entry name" value="PBP_dimer"/>
</dbReference>
<dbReference type="InterPro" id="IPR050515">
    <property type="entry name" value="Beta-lactam/transpept"/>
</dbReference>
<dbReference type="GO" id="GO:0008658">
    <property type="term" value="F:penicillin binding"/>
    <property type="evidence" value="ECO:0007669"/>
    <property type="project" value="InterPro"/>
</dbReference>
<evidence type="ECO:0000256" key="3">
    <source>
        <dbReference type="ARBA" id="ARBA00007171"/>
    </source>
</evidence>
<feature type="domain" description="Penicillin-binding protein dimerisation" evidence="13">
    <location>
        <begin position="68"/>
        <end position="334"/>
    </location>
</feature>
<evidence type="ECO:0000256" key="4">
    <source>
        <dbReference type="ARBA" id="ARBA00022475"/>
    </source>
</evidence>
<name>A0A2M8Z3T8_9FIRM</name>
<dbReference type="Gene3D" id="3.40.710.10">
    <property type="entry name" value="DD-peptidase/beta-lactamase superfamily"/>
    <property type="match status" value="1"/>
</dbReference>
<dbReference type="SUPFAM" id="SSF56519">
    <property type="entry name" value="Penicillin binding protein dimerisation domain"/>
    <property type="match status" value="1"/>
</dbReference>
<keyword evidence="4" id="KW-1003">Cell membrane</keyword>
<evidence type="ECO:0000313" key="14">
    <source>
        <dbReference type="EMBL" id="PJJ28105.1"/>
    </source>
</evidence>
<evidence type="ECO:0000256" key="7">
    <source>
        <dbReference type="ARBA" id="ARBA00022984"/>
    </source>
</evidence>
<evidence type="ECO:0000259" key="13">
    <source>
        <dbReference type="Pfam" id="PF03717"/>
    </source>
</evidence>
<evidence type="ECO:0000256" key="5">
    <source>
        <dbReference type="ARBA" id="ARBA00022692"/>
    </source>
</evidence>
<keyword evidence="5 11" id="KW-0812">Transmembrane</keyword>
<feature type="domain" description="Penicillin-binding protein transpeptidase" evidence="12">
    <location>
        <begin position="617"/>
        <end position="931"/>
    </location>
</feature>
<keyword evidence="7" id="KW-0573">Peptidoglycan synthesis</keyword>
<dbReference type="PANTHER" id="PTHR30627">
    <property type="entry name" value="PEPTIDOGLYCAN D,D-TRANSPEPTIDASE"/>
    <property type="match status" value="1"/>
</dbReference>
<dbReference type="Gene3D" id="1.10.10.1230">
    <property type="entry name" value="Penicillin-binding protein, N-terminal non-catalytic domain, head sub-domain"/>
    <property type="match status" value="1"/>
</dbReference>
<evidence type="ECO:0000313" key="15">
    <source>
        <dbReference type="Proteomes" id="UP000231092"/>
    </source>
</evidence>
<feature type="transmembrane region" description="Helical" evidence="11">
    <location>
        <begin position="21"/>
        <end position="39"/>
    </location>
</feature>
<organism evidence="14 15">
    <name type="scientific">[Clostridium] celerecrescens 18A</name>
    <dbReference type="NCBI Taxonomy" id="1286362"/>
    <lineage>
        <taxon>Bacteria</taxon>
        <taxon>Bacillati</taxon>
        <taxon>Bacillota</taxon>
        <taxon>Clostridia</taxon>
        <taxon>Lachnospirales</taxon>
        <taxon>Lachnospiraceae</taxon>
        <taxon>Lacrimispora</taxon>
    </lineage>
</organism>
<dbReference type="InterPro" id="IPR001460">
    <property type="entry name" value="PCN-bd_Tpept"/>
</dbReference>
<dbReference type="GO" id="GO:0009252">
    <property type="term" value="P:peptidoglycan biosynthetic process"/>
    <property type="evidence" value="ECO:0007669"/>
    <property type="project" value="UniProtKB-KW"/>
</dbReference>
<evidence type="ECO:0000256" key="6">
    <source>
        <dbReference type="ARBA" id="ARBA00022960"/>
    </source>
</evidence>
<evidence type="ECO:0000256" key="10">
    <source>
        <dbReference type="ARBA" id="ARBA00023316"/>
    </source>
</evidence>
<gene>
    <name evidence="14" type="ORF">H171_1593</name>
</gene>
<evidence type="ECO:0000256" key="2">
    <source>
        <dbReference type="ARBA" id="ARBA00004236"/>
    </source>
</evidence>
<evidence type="ECO:0000256" key="11">
    <source>
        <dbReference type="SAM" id="Phobius"/>
    </source>
</evidence>